<organism evidence="2 3">
    <name type="scientific">Pyrocoelia pectoralis</name>
    <dbReference type="NCBI Taxonomy" id="417401"/>
    <lineage>
        <taxon>Eukaryota</taxon>
        <taxon>Metazoa</taxon>
        <taxon>Ecdysozoa</taxon>
        <taxon>Arthropoda</taxon>
        <taxon>Hexapoda</taxon>
        <taxon>Insecta</taxon>
        <taxon>Pterygota</taxon>
        <taxon>Neoptera</taxon>
        <taxon>Endopterygota</taxon>
        <taxon>Coleoptera</taxon>
        <taxon>Polyphaga</taxon>
        <taxon>Elateriformia</taxon>
        <taxon>Elateroidea</taxon>
        <taxon>Lampyridae</taxon>
        <taxon>Lampyrinae</taxon>
        <taxon>Pyrocoelia</taxon>
    </lineage>
</organism>
<feature type="signal peptide" evidence="1">
    <location>
        <begin position="1"/>
        <end position="16"/>
    </location>
</feature>
<dbReference type="AlphaFoldDB" id="A0AAN7ZK54"/>
<keyword evidence="1" id="KW-0732">Signal</keyword>
<feature type="chain" id="PRO_5042880373" evidence="1">
    <location>
        <begin position="17"/>
        <end position="91"/>
    </location>
</feature>
<evidence type="ECO:0000256" key="1">
    <source>
        <dbReference type="SAM" id="SignalP"/>
    </source>
</evidence>
<dbReference type="Pfam" id="PF04527">
    <property type="entry name" value="Retinin_C"/>
    <property type="match status" value="1"/>
</dbReference>
<gene>
    <name evidence="2" type="ORF">RI129_008385</name>
</gene>
<proteinExistence type="predicted"/>
<dbReference type="Proteomes" id="UP001329430">
    <property type="component" value="Chromosome 6"/>
</dbReference>
<keyword evidence="3" id="KW-1185">Reference proteome</keyword>
<dbReference type="EMBL" id="JAVRBK010000006">
    <property type="protein sequence ID" value="KAK5642218.1"/>
    <property type="molecule type" value="Genomic_DNA"/>
</dbReference>
<reference evidence="2 3" key="1">
    <citation type="journal article" date="2024" name="Insects">
        <title>An Improved Chromosome-Level Genome Assembly of the Firefly Pyrocoelia pectoralis.</title>
        <authorList>
            <person name="Fu X."/>
            <person name="Meyer-Rochow V.B."/>
            <person name="Ballantyne L."/>
            <person name="Zhu X."/>
        </authorList>
    </citation>
    <scope>NUCLEOTIDE SEQUENCE [LARGE SCALE GENOMIC DNA]</scope>
    <source>
        <strain evidence="2">XCY_ONT2</strain>
    </source>
</reference>
<accession>A0AAN7ZK54</accession>
<protein>
    <submittedName>
        <fullName evidence="2">Uncharacterized protein</fullName>
    </submittedName>
</protein>
<sequence>MFKLVVLSIVIAVVAAAPTPGYLHGAPIAYIPSAVSHSSRIDYHTKPIITYTAPLVTSHVVAAPIIKDYGLYGGYGYGYGHGLDLHGIHGW</sequence>
<name>A0AAN7ZK54_9COLE</name>
<dbReference type="InterPro" id="IPR007614">
    <property type="entry name" value="Retinin_C"/>
</dbReference>
<evidence type="ECO:0000313" key="3">
    <source>
        <dbReference type="Proteomes" id="UP001329430"/>
    </source>
</evidence>
<evidence type="ECO:0000313" key="2">
    <source>
        <dbReference type="EMBL" id="KAK5642218.1"/>
    </source>
</evidence>
<comment type="caution">
    <text evidence="2">The sequence shown here is derived from an EMBL/GenBank/DDBJ whole genome shotgun (WGS) entry which is preliminary data.</text>
</comment>